<dbReference type="AlphaFoldDB" id="A0A9D2B8C7"/>
<accession>A0A9D2B8C7</accession>
<name>A0A9D2B8C7_9FIRM</name>
<evidence type="ECO:0000313" key="1">
    <source>
        <dbReference type="EMBL" id="HIX66806.1"/>
    </source>
</evidence>
<gene>
    <name evidence="1" type="ORF">H9735_01620</name>
</gene>
<proteinExistence type="predicted"/>
<evidence type="ECO:0008006" key="3">
    <source>
        <dbReference type="Google" id="ProtNLM"/>
    </source>
</evidence>
<protein>
    <recommendedName>
        <fullName evidence="3">DUF4435 domain-containing protein</fullName>
    </recommendedName>
</protein>
<reference evidence="1" key="2">
    <citation type="submission" date="2021-04" db="EMBL/GenBank/DDBJ databases">
        <authorList>
            <person name="Gilroy R."/>
        </authorList>
    </citation>
    <scope>NUCLEOTIDE SEQUENCE</scope>
    <source>
        <strain evidence="1">CHK191-13928</strain>
    </source>
</reference>
<sequence>MNDYIGEARKRRQNLLIVEGNHEKNELFMLLFRCFPEMKISIDDIWIYGTNIYMLYDDIVNEYGEEWEEDDIDLPFIISKKQGFIPLRYKEDFTNIILVFDYERHDAKFSEKKIVQMQRCFMDSTDMGKLYINYPMIESYQNLCSLPDESYAEKKIPVTLRPGKKYKAFVRKDSVVNKFIDFPHKINDLLEKHFKIFNSKKRKKCCDEILEIKTKDNLLEQIQCILDGNIEKDLGDTAKYQLKAMINHVEYANRGQTYWQYMRKIFIQIIFHNIYKAVQIQCNDHFKESGKNKEQFNRINLEEILTEQNIVSKDYEKGFIWVLCTCIFLIPEYNFNLISEG</sequence>
<reference evidence="1" key="1">
    <citation type="journal article" date="2021" name="PeerJ">
        <title>Extensive microbial diversity within the chicken gut microbiome revealed by metagenomics and culture.</title>
        <authorList>
            <person name="Gilroy R."/>
            <person name="Ravi A."/>
            <person name="Getino M."/>
            <person name="Pursley I."/>
            <person name="Horton D.L."/>
            <person name="Alikhan N.F."/>
            <person name="Baker D."/>
            <person name="Gharbi K."/>
            <person name="Hall N."/>
            <person name="Watson M."/>
            <person name="Adriaenssens E.M."/>
            <person name="Foster-Nyarko E."/>
            <person name="Jarju S."/>
            <person name="Secka A."/>
            <person name="Antonio M."/>
            <person name="Oren A."/>
            <person name="Chaudhuri R.R."/>
            <person name="La Ragione R."/>
            <person name="Hildebrand F."/>
            <person name="Pallen M.J."/>
        </authorList>
    </citation>
    <scope>NUCLEOTIDE SEQUENCE</scope>
    <source>
        <strain evidence="1">CHK191-13928</strain>
    </source>
</reference>
<evidence type="ECO:0000313" key="2">
    <source>
        <dbReference type="Proteomes" id="UP000886721"/>
    </source>
</evidence>
<comment type="caution">
    <text evidence="1">The sequence shown here is derived from an EMBL/GenBank/DDBJ whole genome shotgun (WGS) entry which is preliminary data.</text>
</comment>
<organism evidence="1 2">
    <name type="scientific">Candidatus Anaerostipes excrementavium</name>
    <dbReference type="NCBI Taxonomy" id="2838463"/>
    <lineage>
        <taxon>Bacteria</taxon>
        <taxon>Bacillati</taxon>
        <taxon>Bacillota</taxon>
        <taxon>Clostridia</taxon>
        <taxon>Lachnospirales</taxon>
        <taxon>Lachnospiraceae</taxon>
        <taxon>Anaerostipes</taxon>
    </lineage>
</organism>
<dbReference type="Proteomes" id="UP000886721">
    <property type="component" value="Unassembled WGS sequence"/>
</dbReference>
<dbReference type="EMBL" id="DXEM01000005">
    <property type="protein sequence ID" value="HIX66806.1"/>
    <property type="molecule type" value="Genomic_DNA"/>
</dbReference>